<dbReference type="EMBL" id="QGKV02001556">
    <property type="protein sequence ID" value="KAF3515691.1"/>
    <property type="molecule type" value="Genomic_DNA"/>
</dbReference>
<organism evidence="2 3">
    <name type="scientific">Brassica cretica</name>
    <name type="common">Mustard</name>
    <dbReference type="NCBI Taxonomy" id="69181"/>
    <lineage>
        <taxon>Eukaryota</taxon>
        <taxon>Viridiplantae</taxon>
        <taxon>Streptophyta</taxon>
        <taxon>Embryophyta</taxon>
        <taxon>Tracheophyta</taxon>
        <taxon>Spermatophyta</taxon>
        <taxon>Magnoliopsida</taxon>
        <taxon>eudicotyledons</taxon>
        <taxon>Gunneridae</taxon>
        <taxon>Pentapetalae</taxon>
        <taxon>rosids</taxon>
        <taxon>malvids</taxon>
        <taxon>Brassicales</taxon>
        <taxon>Brassicaceae</taxon>
        <taxon>Brassiceae</taxon>
        <taxon>Brassica</taxon>
    </lineage>
</organism>
<reference evidence="2 3" key="1">
    <citation type="journal article" date="2020" name="BMC Genomics">
        <title>Intraspecific diversification of the crop wild relative Brassica cretica Lam. using demographic model selection.</title>
        <authorList>
            <person name="Kioukis A."/>
            <person name="Michalopoulou V.A."/>
            <person name="Briers L."/>
            <person name="Pirintsos S."/>
            <person name="Studholme D.J."/>
            <person name="Pavlidis P."/>
            <person name="Sarris P.F."/>
        </authorList>
    </citation>
    <scope>NUCLEOTIDE SEQUENCE [LARGE SCALE GENOMIC DNA]</scope>
    <source>
        <strain evidence="3">cv. PFS-1207/04</strain>
    </source>
</reference>
<feature type="compositionally biased region" description="Basic and acidic residues" evidence="1">
    <location>
        <begin position="79"/>
        <end position="92"/>
    </location>
</feature>
<evidence type="ECO:0000313" key="3">
    <source>
        <dbReference type="Proteomes" id="UP000266723"/>
    </source>
</evidence>
<evidence type="ECO:0000256" key="1">
    <source>
        <dbReference type="SAM" id="MobiDB-lite"/>
    </source>
</evidence>
<name>A0ABQ7ANR3_BRACR</name>
<accession>A0ABQ7ANR3</accession>
<gene>
    <name evidence="2" type="ORF">DY000_02058791</name>
</gene>
<proteinExistence type="predicted"/>
<evidence type="ECO:0000313" key="2">
    <source>
        <dbReference type="EMBL" id="KAF3515691.1"/>
    </source>
</evidence>
<comment type="caution">
    <text evidence="2">The sequence shown here is derived from an EMBL/GenBank/DDBJ whole genome shotgun (WGS) entry which is preliminary data.</text>
</comment>
<sequence>MEKTTSDWEASEFGESARFAPMSTRVWALEIVRLKTVTEYPALIRCPHIDRPMTPVPIQPIRVLDGFIGSVEVDLEDIERRRKKEETTEGERGRRRSSCI</sequence>
<feature type="region of interest" description="Disordered" evidence="1">
    <location>
        <begin position="79"/>
        <end position="100"/>
    </location>
</feature>
<protein>
    <submittedName>
        <fullName evidence="2">Uncharacterized protein</fullName>
    </submittedName>
</protein>
<keyword evidence="3" id="KW-1185">Reference proteome</keyword>
<dbReference type="Proteomes" id="UP000266723">
    <property type="component" value="Unassembled WGS sequence"/>
</dbReference>